<dbReference type="NCBIfam" id="TIGR00199">
    <property type="entry name" value="PncC_domain"/>
    <property type="match status" value="1"/>
</dbReference>
<feature type="domain" description="CinA C-terminal" evidence="1">
    <location>
        <begin position="7"/>
        <end position="157"/>
    </location>
</feature>
<dbReference type="Proteomes" id="UP000291130">
    <property type="component" value="Chromosome"/>
</dbReference>
<accession>A0A411MIZ3</accession>
<evidence type="ECO:0000313" key="2">
    <source>
        <dbReference type="EMBL" id="QBF26759.1"/>
    </source>
</evidence>
<dbReference type="RefSeq" id="WP_130264626.1">
    <property type="nucleotide sequence ID" value="NZ_CP035952.1"/>
</dbReference>
<dbReference type="OrthoDB" id="9801454at2"/>
<name>A0A411MIZ3_9PSED</name>
<evidence type="ECO:0000313" key="3">
    <source>
        <dbReference type="Proteomes" id="UP000291130"/>
    </source>
</evidence>
<gene>
    <name evidence="2" type="ORF">EXN22_14040</name>
</gene>
<organism evidence="2 3">
    <name type="scientific">Pseudomonas tructae</name>
    <dbReference type="NCBI Taxonomy" id="2518644"/>
    <lineage>
        <taxon>Bacteria</taxon>
        <taxon>Pseudomonadati</taxon>
        <taxon>Pseudomonadota</taxon>
        <taxon>Gammaproteobacteria</taxon>
        <taxon>Pseudomonadales</taxon>
        <taxon>Pseudomonadaceae</taxon>
        <taxon>Pseudomonas</taxon>
    </lineage>
</organism>
<sequence>MNPDSVDAVLEYLKTHKLTLTTAESCTAGRMAAMLSEKSGTGEVFESGYVVYSPAAKQRILGVQALTIEAFGLTSEEVAREMALGALSDSPVKVCIATTGVAGPAAEDDIPPGTVCFAWAFADRPIAVFTHTRRFCGDRQAVIQQAALYGLEQLAQCHQCWLRGERG</sequence>
<dbReference type="Pfam" id="PF02464">
    <property type="entry name" value="CinA"/>
    <property type="match status" value="1"/>
</dbReference>
<proteinExistence type="predicted"/>
<dbReference type="EMBL" id="CP035952">
    <property type="protein sequence ID" value="QBF26759.1"/>
    <property type="molecule type" value="Genomic_DNA"/>
</dbReference>
<dbReference type="AlphaFoldDB" id="A0A411MIZ3"/>
<dbReference type="Gene3D" id="3.90.950.20">
    <property type="entry name" value="CinA-like"/>
    <property type="match status" value="1"/>
</dbReference>
<evidence type="ECO:0000259" key="1">
    <source>
        <dbReference type="Pfam" id="PF02464"/>
    </source>
</evidence>
<reference evidence="2 3" key="1">
    <citation type="submission" date="2019-02" db="EMBL/GenBank/DDBJ databases">
        <title>Complete genome sequence of Pseudomonas sp. SNU WT1 isolated from rainbow trout.</title>
        <authorList>
            <person name="Oh W.T."/>
            <person name="Park S.C."/>
        </authorList>
    </citation>
    <scope>NUCLEOTIDE SEQUENCE [LARGE SCALE GENOMIC DNA]</scope>
    <source>
        <strain evidence="2 3">SNU WT1</strain>
    </source>
</reference>
<dbReference type="SUPFAM" id="SSF142433">
    <property type="entry name" value="CinA-like"/>
    <property type="match status" value="1"/>
</dbReference>
<dbReference type="KEGG" id="ptk:EXN22_14040"/>
<dbReference type="InterPro" id="IPR036653">
    <property type="entry name" value="CinA-like_C"/>
</dbReference>
<keyword evidence="3" id="KW-1185">Reference proteome</keyword>
<protein>
    <submittedName>
        <fullName evidence="2">CinA family protein</fullName>
    </submittedName>
</protein>
<dbReference type="InterPro" id="IPR008136">
    <property type="entry name" value="CinA_C"/>
</dbReference>